<evidence type="ECO:0000256" key="2">
    <source>
        <dbReference type="ARBA" id="ARBA00005375"/>
    </source>
</evidence>
<dbReference type="AlphaFoldDB" id="A0A443S7C5"/>
<accession>A0A443S7C5</accession>
<comment type="caution">
    <text evidence="8">The sequence shown here is derived from an EMBL/GenBank/DDBJ whole genome shotgun (WGS) entry which is preliminary data.</text>
</comment>
<evidence type="ECO:0000256" key="6">
    <source>
        <dbReference type="ARBA" id="ARBA00023157"/>
    </source>
</evidence>
<dbReference type="CDD" id="cd07061">
    <property type="entry name" value="HP_HAP_like"/>
    <property type="match status" value="1"/>
</dbReference>
<organism evidence="8 9">
    <name type="scientific">Leptotrombidium deliense</name>
    <dbReference type="NCBI Taxonomy" id="299467"/>
    <lineage>
        <taxon>Eukaryota</taxon>
        <taxon>Metazoa</taxon>
        <taxon>Ecdysozoa</taxon>
        <taxon>Arthropoda</taxon>
        <taxon>Chelicerata</taxon>
        <taxon>Arachnida</taxon>
        <taxon>Acari</taxon>
        <taxon>Acariformes</taxon>
        <taxon>Trombidiformes</taxon>
        <taxon>Prostigmata</taxon>
        <taxon>Anystina</taxon>
        <taxon>Parasitengona</taxon>
        <taxon>Trombiculoidea</taxon>
        <taxon>Trombiculidae</taxon>
        <taxon>Leptotrombidium</taxon>
    </lineage>
</organism>
<gene>
    <name evidence="8" type="ORF">B4U80_11609</name>
</gene>
<keyword evidence="6" id="KW-1015">Disulfide bond</keyword>
<dbReference type="InterPro" id="IPR000560">
    <property type="entry name" value="His_Pase_clade-2"/>
</dbReference>
<protein>
    <recommendedName>
        <fullName evidence="3">acid phosphatase</fullName>
        <ecNumber evidence="3">3.1.3.2</ecNumber>
    </recommendedName>
</protein>
<dbReference type="Proteomes" id="UP000288716">
    <property type="component" value="Unassembled WGS sequence"/>
</dbReference>
<dbReference type="GO" id="GO:0003993">
    <property type="term" value="F:acid phosphatase activity"/>
    <property type="evidence" value="ECO:0007669"/>
    <property type="project" value="UniProtKB-EC"/>
</dbReference>
<evidence type="ECO:0000256" key="1">
    <source>
        <dbReference type="ARBA" id="ARBA00000032"/>
    </source>
</evidence>
<evidence type="ECO:0000256" key="5">
    <source>
        <dbReference type="ARBA" id="ARBA00022801"/>
    </source>
</evidence>
<evidence type="ECO:0000313" key="8">
    <source>
        <dbReference type="EMBL" id="RWS23427.1"/>
    </source>
</evidence>
<dbReference type="Pfam" id="PF00328">
    <property type="entry name" value="His_Phos_2"/>
    <property type="match status" value="1"/>
</dbReference>
<dbReference type="PANTHER" id="PTHR11567:SF211">
    <property type="entry name" value="PROSTATIC ACID PHOSPHATASE"/>
    <property type="match status" value="1"/>
</dbReference>
<dbReference type="EMBL" id="NCKV01006473">
    <property type="protein sequence ID" value="RWS23427.1"/>
    <property type="molecule type" value="Genomic_DNA"/>
</dbReference>
<reference evidence="8 9" key="1">
    <citation type="journal article" date="2018" name="Gigascience">
        <title>Genomes of trombidid mites reveal novel predicted allergens and laterally-transferred genes associated with secondary metabolism.</title>
        <authorList>
            <person name="Dong X."/>
            <person name="Chaisiri K."/>
            <person name="Xia D."/>
            <person name="Armstrong S.D."/>
            <person name="Fang Y."/>
            <person name="Donnelly M.J."/>
            <person name="Kadowaki T."/>
            <person name="McGarry J.W."/>
            <person name="Darby A.C."/>
            <person name="Makepeace B.L."/>
        </authorList>
    </citation>
    <scope>NUCLEOTIDE SEQUENCE [LARGE SCALE GENOMIC DNA]</scope>
    <source>
        <strain evidence="8">UoL-UT</strain>
    </source>
</reference>
<comment type="catalytic activity">
    <reaction evidence="1">
        <text>a phosphate monoester + H2O = an alcohol + phosphate</text>
        <dbReference type="Rhea" id="RHEA:15017"/>
        <dbReference type="ChEBI" id="CHEBI:15377"/>
        <dbReference type="ChEBI" id="CHEBI:30879"/>
        <dbReference type="ChEBI" id="CHEBI:43474"/>
        <dbReference type="ChEBI" id="CHEBI:67140"/>
        <dbReference type="EC" id="3.1.3.2"/>
    </reaction>
</comment>
<evidence type="ECO:0000256" key="7">
    <source>
        <dbReference type="ARBA" id="ARBA00023180"/>
    </source>
</evidence>
<dbReference type="InterPro" id="IPR050645">
    <property type="entry name" value="Histidine_acid_phosphatase"/>
</dbReference>
<evidence type="ECO:0000313" key="9">
    <source>
        <dbReference type="Proteomes" id="UP000288716"/>
    </source>
</evidence>
<comment type="similarity">
    <text evidence="2">Belongs to the histidine acid phosphatase family.</text>
</comment>
<keyword evidence="5" id="KW-0378">Hydrolase</keyword>
<dbReference type="STRING" id="299467.A0A443S7C5"/>
<sequence length="121" mass="14038">MEKLHIHRHADRTPLQLYPNDPFKNITFWPQGFGQLSNNGKARMFNLGVHLRNEYKSFLANNPIEVYARSSQADRCINSVQLLLAGLYPPKNEFIWNAHFNWQPIAVYSKPINEDGVKTNN</sequence>
<keyword evidence="9" id="KW-1185">Reference proteome</keyword>
<dbReference type="OrthoDB" id="6483752at2759"/>
<dbReference type="EC" id="3.1.3.2" evidence="3"/>
<dbReference type="VEuPathDB" id="VectorBase:LDEU008614"/>
<proteinExistence type="inferred from homology"/>
<dbReference type="Gene3D" id="3.40.50.1240">
    <property type="entry name" value="Phosphoglycerate mutase-like"/>
    <property type="match status" value="1"/>
</dbReference>
<evidence type="ECO:0000256" key="4">
    <source>
        <dbReference type="ARBA" id="ARBA00022729"/>
    </source>
</evidence>
<dbReference type="PANTHER" id="PTHR11567">
    <property type="entry name" value="ACID PHOSPHATASE-RELATED"/>
    <property type="match status" value="1"/>
</dbReference>
<dbReference type="SUPFAM" id="SSF53254">
    <property type="entry name" value="Phosphoglycerate mutase-like"/>
    <property type="match status" value="1"/>
</dbReference>
<evidence type="ECO:0000256" key="3">
    <source>
        <dbReference type="ARBA" id="ARBA00012646"/>
    </source>
</evidence>
<keyword evidence="7" id="KW-0325">Glycoprotein</keyword>
<keyword evidence="4" id="KW-0732">Signal</keyword>
<name>A0A443S7C5_9ACAR</name>
<dbReference type="InterPro" id="IPR029033">
    <property type="entry name" value="His_PPase_superfam"/>
</dbReference>